<dbReference type="Pfam" id="PF00106">
    <property type="entry name" value="adh_short"/>
    <property type="match status" value="1"/>
</dbReference>
<dbReference type="GO" id="GO:0016491">
    <property type="term" value="F:oxidoreductase activity"/>
    <property type="evidence" value="ECO:0007669"/>
    <property type="project" value="UniProtKB-KW"/>
</dbReference>
<name>A0A0K8QIR0_9GAMM</name>
<evidence type="ECO:0000256" key="3">
    <source>
        <dbReference type="RuleBase" id="RU000363"/>
    </source>
</evidence>
<dbReference type="EMBL" id="DF952379">
    <property type="protein sequence ID" value="GAN45083.1"/>
    <property type="molecule type" value="Genomic_DNA"/>
</dbReference>
<dbReference type="OrthoDB" id="5786478at2"/>
<dbReference type="InterPro" id="IPR002347">
    <property type="entry name" value="SDR_fam"/>
</dbReference>
<dbReference type="InterPro" id="IPR051468">
    <property type="entry name" value="Fungal_SecMetab_SDRs"/>
</dbReference>
<reference evidence="5" key="2">
    <citation type="submission" date="2015-08" db="EMBL/GenBank/DDBJ databases">
        <title>Complete DNA Sequence of Pseudomonas syringae pv. actinidiae, the Causal Agent of Kiwifruit Canker Disease.</title>
        <authorList>
            <person name="Rikkerink E.H.A."/>
            <person name="Fineran P.C."/>
        </authorList>
    </citation>
    <scope>NUCLEOTIDE SEQUENCE</scope>
    <source>
        <strain evidence="5">SkMP5</strain>
    </source>
</reference>
<organism evidence="5">
    <name type="scientific">Mizugakiibacter sediminis</name>
    <dbReference type="NCBI Taxonomy" id="1475481"/>
    <lineage>
        <taxon>Bacteria</taxon>
        <taxon>Pseudomonadati</taxon>
        <taxon>Pseudomonadota</taxon>
        <taxon>Gammaproteobacteria</taxon>
        <taxon>Lysobacterales</taxon>
        <taxon>Rhodanobacteraceae</taxon>
        <taxon>Mizugakiibacter</taxon>
    </lineage>
</organism>
<dbReference type="HOGENOM" id="CLU_010194_9_1_6"/>
<proteinExistence type="inferred from homology"/>
<dbReference type="STRING" id="1475481.GCA_000953855_00118"/>
<evidence type="ECO:0000313" key="6">
    <source>
        <dbReference type="Proteomes" id="UP000253740"/>
    </source>
</evidence>
<evidence type="ECO:0000256" key="1">
    <source>
        <dbReference type="ARBA" id="ARBA00022857"/>
    </source>
</evidence>
<dbReference type="InterPro" id="IPR036291">
    <property type="entry name" value="NAD(P)-bd_dom_sf"/>
</dbReference>
<dbReference type="PANTHER" id="PTHR43544:SF7">
    <property type="entry name" value="NADB-LER2"/>
    <property type="match status" value="1"/>
</dbReference>
<dbReference type="EMBL" id="DF970134">
    <property type="protein sequence ID" value="GAP64835.1"/>
    <property type="molecule type" value="Genomic_DNA"/>
</dbReference>
<evidence type="ECO:0000256" key="2">
    <source>
        <dbReference type="ARBA" id="ARBA00023002"/>
    </source>
</evidence>
<dbReference type="GO" id="GO:0005737">
    <property type="term" value="C:cytoplasm"/>
    <property type="evidence" value="ECO:0007669"/>
    <property type="project" value="TreeGrafter"/>
</dbReference>
<keyword evidence="2" id="KW-0560">Oxidoreductase</keyword>
<keyword evidence="1" id="KW-0521">NADP</keyword>
<dbReference type="Proteomes" id="UP000253740">
    <property type="component" value="Unassembled WGS sequence"/>
</dbReference>
<protein>
    <submittedName>
        <fullName evidence="4 5">Short-chain dehydrogenase</fullName>
    </submittedName>
</protein>
<evidence type="ECO:0000313" key="5">
    <source>
        <dbReference type="EMBL" id="GAP64835.1"/>
    </source>
</evidence>
<dbReference type="CDD" id="cd05325">
    <property type="entry name" value="carb_red_sniffer_like_SDR_c"/>
    <property type="match status" value="1"/>
</dbReference>
<dbReference type="AlphaFoldDB" id="A0A0K8QIR0"/>
<reference evidence="4" key="1">
    <citation type="submission" date="2015-03" db="EMBL/GenBank/DDBJ databases">
        <title>Draft genome sequence of Mizugakiibacter sediminis skMP5.</title>
        <authorList>
            <person name="Watanabe T."/>
            <person name="Kojima H."/>
            <person name="Fukui M."/>
        </authorList>
    </citation>
    <scope>NUCLEOTIDE SEQUENCE</scope>
    <source>
        <strain evidence="4">SkMP5</strain>
    </source>
</reference>
<accession>A0A0K8QIR0</accession>
<dbReference type="Gene3D" id="3.40.50.720">
    <property type="entry name" value="NAD(P)-binding Rossmann-like Domain"/>
    <property type="match status" value="1"/>
</dbReference>
<dbReference type="SUPFAM" id="SSF51735">
    <property type="entry name" value="NAD(P)-binding Rossmann-fold domains"/>
    <property type="match status" value="1"/>
</dbReference>
<evidence type="ECO:0000313" key="4">
    <source>
        <dbReference type="EMBL" id="GAN45083.1"/>
    </source>
</evidence>
<dbReference type="RefSeq" id="WP_062534069.1">
    <property type="nucleotide sequence ID" value="NZ_DF970134.1"/>
</dbReference>
<dbReference type="PANTHER" id="PTHR43544">
    <property type="entry name" value="SHORT-CHAIN DEHYDROGENASE/REDUCTASE"/>
    <property type="match status" value="1"/>
</dbReference>
<sequence length="230" mass="24012">MRHALVTGANRGIGLAFARALLAQGAHVLACCRNPAQAAELAALREAHPQRLRVLPLALPDEAAIAALAREVEALDVRLDLLVNNAGMLVSGERFGTVTGEALRQSFAVNAAAPFLLVQALAPRLADGARVLNVSTRLASIAGVVELRTPSYAMSKAALNMATRQLAEALRPRGIAVVAVSPGWVRTDMGGSGAALAPEESVRGMLALIDRLSLDDSGRFFGHDGSAIAW</sequence>
<comment type="similarity">
    <text evidence="3">Belongs to the short-chain dehydrogenases/reductases (SDR) family.</text>
</comment>
<gene>
    <name evidence="4" type="ORF">MBSD_1623</name>
    <name evidence="5" type="ORF">MBSD_n0117</name>
</gene>
<keyword evidence="6" id="KW-1185">Reference proteome</keyword>
<dbReference type="PRINTS" id="PR00081">
    <property type="entry name" value="GDHRDH"/>
</dbReference>
<dbReference type="PRINTS" id="PR00080">
    <property type="entry name" value="SDRFAMILY"/>
</dbReference>